<gene>
    <name evidence="2" type="ORF">AQJ91_18425</name>
</gene>
<name>A0A101UZK1_9ACTN</name>
<dbReference type="RefSeq" id="WP_067022437.1">
    <property type="nucleotide sequence ID" value="NZ_KQ949084.1"/>
</dbReference>
<feature type="region of interest" description="Disordered" evidence="1">
    <location>
        <begin position="111"/>
        <end position="132"/>
    </location>
</feature>
<keyword evidence="3" id="KW-1185">Reference proteome</keyword>
<evidence type="ECO:0000313" key="3">
    <source>
        <dbReference type="Proteomes" id="UP000053260"/>
    </source>
</evidence>
<reference evidence="2 3" key="1">
    <citation type="submission" date="2015-10" db="EMBL/GenBank/DDBJ databases">
        <title>Draft genome sequence of Streptomyces sp. RV15, isolated from a marine sponge.</title>
        <authorList>
            <person name="Ruckert C."/>
            <person name="Abdelmohsen U.R."/>
            <person name="Winkler A."/>
            <person name="Hentschel U."/>
            <person name="Kalinowski J."/>
            <person name="Kampfer P."/>
            <person name="Glaeser S."/>
        </authorList>
    </citation>
    <scope>NUCLEOTIDE SEQUENCE [LARGE SCALE GENOMIC DNA]</scope>
    <source>
        <strain evidence="2 3">RV15</strain>
    </source>
</reference>
<dbReference type="STRING" id="909626.AQJ91_18425"/>
<organism evidence="2 3">
    <name type="scientific">Streptomyces dysideae</name>
    <dbReference type="NCBI Taxonomy" id="909626"/>
    <lineage>
        <taxon>Bacteria</taxon>
        <taxon>Bacillati</taxon>
        <taxon>Actinomycetota</taxon>
        <taxon>Actinomycetes</taxon>
        <taxon>Kitasatosporales</taxon>
        <taxon>Streptomycetaceae</taxon>
        <taxon>Streptomyces</taxon>
    </lineage>
</organism>
<evidence type="ECO:0000256" key="1">
    <source>
        <dbReference type="SAM" id="MobiDB-lite"/>
    </source>
</evidence>
<dbReference type="EMBL" id="LMXB01000048">
    <property type="protein sequence ID" value="KUO19780.1"/>
    <property type="molecule type" value="Genomic_DNA"/>
</dbReference>
<protein>
    <submittedName>
        <fullName evidence="2">Uncharacterized protein</fullName>
    </submittedName>
</protein>
<dbReference type="Proteomes" id="UP000053260">
    <property type="component" value="Unassembled WGS sequence"/>
</dbReference>
<evidence type="ECO:0000313" key="2">
    <source>
        <dbReference type="EMBL" id="KUO19780.1"/>
    </source>
</evidence>
<comment type="caution">
    <text evidence="2">The sequence shown here is derived from an EMBL/GenBank/DDBJ whole genome shotgun (WGS) entry which is preliminary data.</text>
</comment>
<sequence length="132" mass="13954">MRYDIIADPIRGRWYLDACWAADKVMLPTPDEIKASGARLLGVDLNADHLAAAVLDAHGNPLGEPMTVPVDLTGPADTRDGRLRAAISNLITLAHEYGCAAIVVENLSLPTPATPDGRPWGEASAANTSTEP</sequence>
<proteinExistence type="predicted"/>
<dbReference type="AlphaFoldDB" id="A0A101UZK1"/>
<accession>A0A101UZK1</accession>